<protein>
    <recommendedName>
        <fullName evidence="5">protein adenylyltransferase</fullName>
        <ecNumber evidence="5">2.7.7.108</ecNumber>
    </recommendedName>
</protein>
<dbReference type="EMBL" id="AFQO01000016">
    <property type="protein sequence ID" value="EGT74098.1"/>
    <property type="molecule type" value="Genomic_DNA"/>
</dbReference>
<keyword evidence="4" id="KW-0067">ATP-binding</keyword>
<dbReference type="EC" id="2.7.7.108" evidence="5"/>
<organism evidence="9 10">
    <name type="scientific">Haemophilus haemolyticus M19501</name>
    <dbReference type="NCBI Taxonomy" id="1028803"/>
    <lineage>
        <taxon>Bacteria</taxon>
        <taxon>Pseudomonadati</taxon>
        <taxon>Pseudomonadota</taxon>
        <taxon>Gammaproteobacteria</taxon>
        <taxon>Pasteurellales</taxon>
        <taxon>Pasteurellaceae</taxon>
        <taxon>Haemophilus</taxon>
    </lineage>
</organism>
<dbReference type="Gene3D" id="1.10.3290.10">
    <property type="entry name" value="Fido-like domain"/>
    <property type="match status" value="1"/>
</dbReference>
<evidence type="ECO:0000313" key="10">
    <source>
        <dbReference type="Proteomes" id="UP000003258"/>
    </source>
</evidence>
<dbReference type="eggNOG" id="COG2184">
    <property type="taxonomic scope" value="Bacteria"/>
</dbReference>
<dbReference type="PANTHER" id="PTHR39560">
    <property type="entry name" value="PROTEIN ADENYLYLTRANSFERASE FIC-RELATED"/>
    <property type="match status" value="1"/>
</dbReference>
<comment type="caution">
    <text evidence="9">The sequence shown here is derived from an EMBL/GenBank/DDBJ whole genome shotgun (WGS) entry which is preliminary data.</text>
</comment>
<dbReference type="Pfam" id="PF02661">
    <property type="entry name" value="Fic"/>
    <property type="match status" value="1"/>
</dbReference>
<dbReference type="AlphaFoldDB" id="F9GRC5"/>
<reference evidence="9 10" key="1">
    <citation type="journal article" date="2011" name="J. Bacteriol.">
        <title>Genome Sequences for Five Strains of the Emerging Pathogen Haemophilus haemolyticus.</title>
        <authorList>
            <person name="Jordan I.K."/>
            <person name="Conley A.B."/>
            <person name="Antonov I.V."/>
            <person name="Arthur R.A."/>
            <person name="Cook E.D."/>
            <person name="Cooper G.P."/>
            <person name="Jones B.L."/>
            <person name="Knipe K.M."/>
            <person name="Lee K.J."/>
            <person name="Liu X."/>
            <person name="Mitchell G.J."/>
            <person name="Pande P.R."/>
            <person name="Petit R.A."/>
            <person name="Qin S."/>
            <person name="Rajan V.N."/>
            <person name="Sarda S."/>
            <person name="Sebastian A."/>
            <person name="Tang S."/>
            <person name="Thapliyal R."/>
            <person name="Varghese N.J."/>
            <person name="Ye T."/>
            <person name="Katz L.S."/>
            <person name="Wang X."/>
            <person name="Rowe L."/>
            <person name="Frace M."/>
            <person name="Mayer L.W."/>
        </authorList>
    </citation>
    <scope>NUCLEOTIDE SEQUENCE [LARGE SCALE GENOMIC DNA]</scope>
    <source>
        <strain evidence="9 10">M19501</strain>
    </source>
</reference>
<dbReference type="PANTHER" id="PTHR39560:SF1">
    <property type="entry name" value="PROTEIN ADENYLYLTRANSFERASE FIC-RELATED"/>
    <property type="match status" value="1"/>
</dbReference>
<feature type="domain" description="Fido" evidence="8">
    <location>
        <begin position="52"/>
        <end position="189"/>
    </location>
</feature>
<keyword evidence="2" id="KW-0548">Nucleotidyltransferase</keyword>
<evidence type="ECO:0000259" key="8">
    <source>
        <dbReference type="PROSITE" id="PS51459"/>
    </source>
</evidence>
<keyword evidence="1" id="KW-0808">Transferase</keyword>
<evidence type="ECO:0000256" key="2">
    <source>
        <dbReference type="ARBA" id="ARBA00022695"/>
    </source>
</evidence>
<evidence type="ECO:0000256" key="1">
    <source>
        <dbReference type="ARBA" id="ARBA00022679"/>
    </source>
</evidence>
<dbReference type="SUPFAM" id="SSF140931">
    <property type="entry name" value="Fic-like"/>
    <property type="match status" value="1"/>
</dbReference>
<evidence type="ECO:0000256" key="7">
    <source>
        <dbReference type="ARBA" id="ARBA00048696"/>
    </source>
</evidence>
<evidence type="ECO:0000256" key="4">
    <source>
        <dbReference type="ARBA" id="ARBA00022840"/>
    </source>
</evidence>
<proteinExistence type="predicted"/>
<comment type="catalytic activity">
    <reaction evidence="6">
        <text>L-threonyl-[protein] + ATP = 3-O-(5'-adenylyl)-L-threonyl-[protein] + diphosphate</text>
        <dbReference type="Rhea" id="RHEA:54292"/>
        <dbReference type="Rhea" id="RHEA-COMP:11060"/>
        <dbReference type="Rhea" id="RHEA-COMP:13847"/>
        <dbReference type="ChEBI" id="CHEBI:30013"/>
        <dbReference type="ChEBI" id="CHEBI:30616"/>
        <dbReference type="ChEBI" id="CHEBI:33019"/>
        <dbReference type="ChEBI" id="CHEBI:138113"/>
        <dbReference type="EC" id="2.7.7.108"/>
    </reaction>
</comment>
<dbReference type="GO" id="GO:0005524">
    <property type="term" value="F:ATP binding"/>
    <property type="evidence" value="ECO:0007669"/>
    <property type="project" value="UniProtKB-KW"/>
</dbReference>
<name>F9GRC5_HAEHA</name>
<evidence type="ECO:0000256" key="6">
    <source>
        <dbReference type="ARBA" id="ARBA00047939"/>
    </source>
</evidence>
<dbReference type="RefSeq" id="WP_005632737.1">
    <property type="nucleotide sequence ID" value="NZ_AFQO01000016.1"/>
</dbReference>
<evidence type="ECO:0000256" key="5">
    <source>
        <dbReference type="ARBA" id="ARBA00034531"/>
    </source>
</evidence>
<gene>
    <name evidence="9" type="ORF">GG9_1585</name>
</gene>
<comment type="catalytic activity">
    <reaction evidence="7">
        <text>L-tyrosyl-[protein] + ATP = O-(5'-adenylyl)-L-tyrosyl-[protein] + diphosphate</text>
        <dbReference type="Rhea" id="RHEA:54288"/>
        <dbReference type="Rhea" id="RHEA-COMP:10136"/>
        <dbReference type="Rhea" id="RHEA-COMP:13846"/>
        <dbReference type="ChEBI" id="CHEBI:30616"/>
        <dbReference type="ChEBI" id="CHEBI:33019"/>
        <dbReference type="ChEBI" id="CHEBI:46858"/>
        <dbReference type="ChEBI" id="CHEBI:83624"/>
        <dbReference type="EC" id="2.7.7.108"/>
    </reaction>
</comment>
<sequence length="194" mass="22501">MKYTGSDPFVYENGVLVNKKNISDSAELERLERVITYVKALELKENPVKGKFNLAHLKRIHKHLFGDLYPWAGKIRDGYLQKGEQDFMMGYRIEPESKKLFTQLKKENYLKGLSLPEFAERLAYYFGEINAIHPFREGNGRTQRVFLVQLSKEAGYELSFKHVSQEEMISASIEAHKLNYKPLEKIILNGLISL</sequence>
<keyword evidence="3" id="KW-0547">Nucleotide-binding</keyword>
<evidence type="ECO:0000313" key="9">
    <source>
        <dbReference type="EMBL" id="EGT74098.1"/>
    </source>
</evidence>
<dbReference type="GO" id="GO:0070733">
    <property type="term" value="F:AMPylase activity"/>
    <property type="evidence" value="ECO:0007669"/>
    <property type="project" value="UniProtKB-EC"/>
</dbReference>
<accession>F9GRC5</accession>
<dbReference type="Proteomes" id="UP000003258">
    <property type="component" value="Unassembled WGS sequence"/>
</dbReference>
<dbReference type="PATRIC" id="fig|1028803.3.peg.1661"/>
<dbReference type="GO" id="GO:0051302">
    <property type="term" value="P:regulation of cell division"/>
    <property type="evidence" value="ECO:0007669"/>
    <property type="project" value="TreeGrafter"/>
</dbReference>
<dbReference type="PROSITE" id="PS51459">
    <property type="entry name" value="FIDO"/>
    <property type="match status" value="1"/>
</dbReference>
<dbReference type="InterPro" id="IPR003812">
    <property type="entry name" value="Fido"/>
</dbReference>
<evidence type="ECO:0000256" key="3">
    <source>
        <dbReference type="ARBA" id="ARBA00022741"/>
    </source>
</evidence>
<dbReference type="InterPro" id="IPR036597">
    <property type="entry name" value="Fido-like_dom_sf"/>
</dbReference>